<keyword evidence="4" id="KW-1185">Reference proteome</keyword>
<evidence type="ECO:0000256" key="1">
    <source>
        <dbReference type="SAM" id="MobiDB-lite"/>
    </source>
</evidence>
<comment type="caution">
    <text evidence="3">The sequence shown here is derived from an EMBL/GenBank/DDBJ whole genome shotgun (WGS) entry which is preliminary data.</text>
</comment>
<feature type="region of interest" description="Disordered" evidence="1">
    <location>
        <begin position="136"/>
        <end position="161"/>
    </location>
</feature>
<proteinExistence type="predicted"/>
<feature type="domain" description="DUF8035" evidence="2">
    <location>
        <begin position="263"/>
        <end position="301"/>
    </location>
</feature>
<dbReference type="AlphaFoldDB" id="A0A395II13"/>
<evidence type="ECO:0000259" key="2">
    <source>
        <dbReference type="Pfam" id="PF26118"/>
    </source>
</evidence>
<evidence type="ECO:0000313" key="3">
    <source>
        <dbReference type="EMBL" id="RAL59870.1"/>
    </source>
</evidence>
<sequence length="314" mass="35739">MMIRKFGKQFRRELISEGFSTDVLQQHKDVLRAYIRQMELDGLLGEEPSRSQMPSPVSSHTERWVGSTHSESSRIEPPFFDVVDTGDDFNKAKEIIQQEDNMKFPTSMKCERPRPESRLEPDFEIKSTPIHYITERKWGKDTSGSESSDTSSKHRRISSSNGSIIQTSELLPFSATPQLLPPSSHQVITHTQTNRYDLLCFDQNEVLTRDHRHVQAALDLIFLFAKPHQKISTPTTGTSPISDAAMPLKRLAPDSYGNEISPDAKWTKVKRSLISPEVLNQDGRRYEARPEFVAILGILSQKKRFKTMLPALTS</sequence>
<accession>A0A395II13</accession>
<dbReference type="InterPro" id="IPR058348">
    <property type="entry name" value="DUF8035"/>
</dbReference>
<dbReference type="Proteomes" id="UP000249056">
    <property type="component" value="Unassembled WGS sequence"/>
</dbReference>
<gene>
    <name evidence="3" type="ORF">DID88_000497</name>
</gene>
<reference evidence="3 4" key="1">
    <citation type="submission" date="2018-06" db="EMBL/GenBank/DDBJ databases">
        <title>Genome Sequence of the Brown Rot Fungal Pathogen Monilinia fructigena.</title>
        <authorList>
            <person name="Landi L."/>
            <person name="De Miccolis Angelini R.M."/>
            <person name="Pollastro S."/>
            <person name="Abate D."/>
            <person name="Faretra F."/>
            <person name="Romanazzi G."/>
        </authorList>
    </citation>
    <scope>NUCLEOTIDE SEQUENCE [LARGE SCALE GENOMIC DNA]</scope>
    <source>
        <strain evidence="3 4">Mfrg269</strain>
    </source>
</reference>
<dbReference type="EMBL" id="QKRW01000047">
    <property type="protein sequence ID" value="RAL59870.1"/>
    <property type="molecule type" value="Genomic_DNA"/>
</dbReference>
<protein>
    <recommendedName>
        <fullName evidence="2">DUF8035 domain-containing protein</fullName>
    </recommendedName>
</protein>
<dbReference type="OrthoDB" id="7464126at2759"/>
<dbReference type="Pfam" id="PF26118">
    <property type="entry name" value="DUF8035"/>
    <property type="match status" value="1"/>
</dbReference>
<dbReference type="PANTHER" id="PTHR42081">
    <property type="entry name" value="ZINC FINGER PROTEIN DHHC DOMAIN CONTAINING PROTEIN"/>
    <property type="match status" value="1"/>
</dbReference>
<name>A0A395II13_9HELO</name>
<feature type="compositionally biased region" description="Low complexity" evidence="1">
    <location>
        <begin position="141"/>
        <end position="150"/>
    </location>
</feature>
<evidence type="ECO:0000313" key="4">
    <source>
        <dbReference type="Proteomes" id="UP000249056"/>
    </source>
</evidence>
<organism evidence="3 4">
    <name type="scientific">Monilinia fructigena</name>
    <dbReference type="NCBI Taxonomy" id="38457"/>
    <lineage>
        <taxon>Eukaryota</taxon>
        <taxon>Fungi</taxon>
        <taxon>Dikarya</taxon>
        <taxon>Ascomycota</taxon>
        <taxon>Pezizomycotina</taxon>
        <taxon>Leotiomycetes</taxon>
        <taxon>Helotiales</taxon>
        <taxon>Sclerotiniaceae</taxon>
        <taxon>Monilinia</taxon>
    </lineage>
</organism>
<dbReference type="PANTHER" id="PTHR42081:SF2">
    <property type="entry name" value="NIPPED-B-LIKE PROTEIN B"/>
    <property type="match status" value="1"/>
</dbReference>